<evidence type="ECO:0000313" key="18">
    <source>
        <dbReference type="EMBL" id="MBU9360740.1"/>
    </source>
</evidence>
<feature type="binding site" evidence="14">
    <location>
        <position position="347"/>
    </location>
    <ligand>
        <name>[4Fe-4S] cluster</name>
        <dbReference type="ChEBI" id="CHEBI:49883"/>
    </ligand>
</feature>
<evidence type="ECO:0000256" key="3">
    <source>
        <dbReference type="ARBA" id="ARBA00004729"/>
    </source>
</evidence>
<dbReference type="PANTHER" id="PTHR43822:SF9">
    <property type="entry name" value="3-ISOPROPYLMALATE DEHYDRATASE"/>
    <property type="match status" value="1"/>
</dbReference>
<accession>A0AAP2HQM3</accession>
<dbReference type="GO" id="GO:0009316">
    <property type="term" value="C:3-isopropylmalate dehydratase complex"/>
    <property type="evidence" value="ECO:0007669"/>
    <property type="project" value="InterPro"/>
</dbReference>
<evidence type="ECO:0000256" key="11">
    <source>
        <dbReference type="ARBA" id="ARBA00023014"/>
    </source>
</evidence>
<reference evidence="18" key="1">
    <citation type="submission" date="2021-06" db="EMBL/GenBank/DDBJ databases">
        <title>A collection of bacterial strains from the Burkholderia cepacia Research Laboratory and Repository.</title>
        <authorList>
            <person name="Lipuma J."/>
            <person name="Spilker T."/>
        </authorList>
    </citation>
    <scope>NUCLEOTIDE SEQUENCE</scope>
    <source>
        <strain evidence="18">AU37435</strain>
    </source>
</reference>
<dbReference type="InterPro" id="IPR004431">
    <property type="entry name" value="3-IsopropMal_deHydase_ssu"/>
</dbReference>
<keyword evidence="11 14" id="KW-0411">Iron-sulfur</keyword>
<dbReference type="GO" id="GO:0046872">
    <property type="term" value="F:metal ion binding"/>
    <property type="evidence" value="ECO:0007669"/>
    <property type="project" value="UniProtKB-KW"/>
</dbReference>
<keyword evidence="13 15" id="KW-0100">Branched-chain amino acid biosynthesis</keyword>
<dbReference type="GO" id="GO:0009098">
    <property type="term" value="P:L-leucine biosynthetic process"/>
    <property type="evidence" value="ECO:0007669"/>
    <property type="project" value="UniProtKB-UniRule"/>
</dbReference>
<keyword evidence="10 14" id="KW-0408">Iron</keyword>
<evidence type="ECO:0000256" key="4">
    <source>
        <dbReference type="ARBA" id="ARBA00009845"/>
    </source>
</evidence>
<dbReference type="CDD" id="cd01577">
    <property type="entry name" value="IPMI_Swivel"/>
    <property type="match status" value="1"/>
</dbReference>
<feature type="domain" description="Aconitase/3-isopropylmalate dehydratase large subunit alpha/beta/alpha" evidence="16">
    <location>
        <begin position="7"/>
        <end position="460"/>
    </location>
</feature>
<dbReference type="NCBIfam" id="NF009116">
    <property type="entry name" value="PRK12466.1"/>
    <property type="match status" value="1"/>
</dbReference>
<keyword evidence="6 15" id="KW-0432">Leucine biosynthesis</keyword>
<dbReference type="NCBIfam" id="TIGR00170">
    <property type="entry name" value="leuC"/>
    <property type="match status" value="1"/>
</dbReference>
<comment type="catalytic activity">
    <reaction evidence="1 15">
        <text>(2R,3S)-3-isopropylmalate = (2S)-2-isopropylmalate</text>
        <dbReference type="Rhea" id="RHEA:32287"/>
        <dbReference type="ChEBI" id="CHEBI:1178"/>
        <dbReference type="ChEBI" id="CHEBI:35121"/>
        <dbReference type="EC" id="4.2.1.33"/>
    </reaction>
</comment>
<dbReference type="GO" id="GO:0003861">
    <property type="term" value="F:3-isopropylmalate dehydratase activity"/>
    <property type="evidence" value="ECO:0007669"/>
    <property type="project" value="UniProtKB-UniRule"/>
</dbReference>
<dbReference type="PROSITE" id="PS00450">
    <property type="entry name" value="ACONITASE_1"/>
    <property type="match status" value="1"/>
</dbReference>
<comment type="similarity">
    <text evidence="4 15">Belongs to the LeuD family. LeuD type 1 subfamily.</text>
</comment>
<dbReference type="GO" id="GO:0051539">
    <property type="term" value="F:4 iron, 4 sulfur cluster binding"/>
    <property type="evidence" value="ECO:0007669"/>
    <property type="project" value="UniProtKB-KW"/>
</dbReference>
<dbReference type="FunFam" id="3.30.499.10:FF:000007">
    <property type="entry name" value="3-isopropylmalate dehydratase large subunit"/>
    <property type="match status" value="1"/>
</dbReference>
<keyword evidence="7 14" id="KW-0004">4Fe-4S</keyword>
<name>A0AAP2HQM3_9BURK</name>
<dbReference type="EC" id="4.2.1.33" evidence="15"/>
<dbReference type="NCBIfam" id="NF004016">
    <property type="entry name" value="PRK05478.1"/>
    <property type="match status" value="1"/>
</dbReference>
<sequence length="688" mass="74609">MGPTLYEKIIEAHTVQAAPDGSVLLYIDRHLVNEVTSPQAFEALRLNGRVVWRPKSTLAVADHNVPTTDRSKGVADETARLQIETLRANCEASEVEHFGMGDDRQGIVHVVGPELGATLPGMTIVCGDSHTSTHGAFGTLAFGIGTSEIEHVLGTQTLRTRRTKTMRVTISGRMPPGCSAKDVVLAFIGKIGTAGATGYTIEFTGPVIERLSMEGRMTICNMSIEAGARAGLIAVDETTLSYCRGRSYAPQGAEFELAAARWKTLRSDDDASFDSEVTLDVSNLPPQVTWGTSPEMVVGIDGRVPNPPELTDADLRKSYELALRYMDLAAGTPVTDIAIDKVFIGSCTNGRIEDLRVAADVLRAANKPIAPNIKLALAVPGSSAVKRQAEREGLDQVFIEAGFEWREAGCSMCLGMNPDHLAPGERVASTSNRNFEGRQGAGGRSHLVSPAMAAAAAVAGHFVDVRTFFSHGFKTVQPFKQHTGIVAPLDRDNVDTDAIMPKQFMKAISRTGFGPYVFDEWRFEDTGFYGKPAPGRIPRKDFVLNQERYSNASILLTGRNFGCGSSREHAPWALQQFGFRVLIARSFADIFYNNCCKNGLLAVTLTSDEVSTLFEMTNDVPAFELSVDLPSQTVRSAAGFTAHFDIAAATKTQLLDGVDEVGLTLKLADDIARFEEAHLARHPWINWN</sequence>
<dbReference type="InterPro" id="IPR004430">
    <property type="entry name" value="3-IsopropMal_deHydase_lsu"/>
</dbReference>
<comment type="caution">
    <text evidence="18">The sequence shown here is derived from an EMBL/GenBank/DDBJ whole genome shotgun (WGS) entry which is preliminary data.</text>
</comment>
<dbReference type="CDD" id="cd01583">
    <property type="entry name" value="IPMI"/>
    <property type="match status" value="1"/>
</dbReference>
<keyword evidence="12 15" id="KW-0456">Lyase</keyword>
<dbReference type="Pfam" id="PF00694">
    <property type="entry name" value="Aconitase_C"/>
    <property type="match status" value="1"/>
</dbReference>
<dbReference type="HAMAP" id="MF_01031">
    <property type="entry name" value="LeuD_type1"/>
    <property type="match status" value="1"/>
</dbReference>
<evidence type="ECO:0000256" key="12">
    <source>
        <dbReference type="ARBA" id="ARBA00023239"/>
    </source>
</evidence>
<dbReference type="EMBL" id="JAHPMX010000037">
    <property type="protein sequence ID" value="MBU9360740.1"/>
    <property type="molecule type" value="Genomic_DNA"/>
</dbReference>
<dbReference type="NCBIfam" id="TIGR00171">
    <property type="entry name" value="leuD"/>
    <property type="match status" value="1"/>
</dbReference>
<dbReference type="InterPro" id="IPR050067">
    <property type="entry name" value="IPM_dehydratase_rel_enz"/>
</dbReference>
<evidence type="ECO:0000259" key="17">
    <source>
        <dbReference type="Pfam" id="PF00694"/>
    </source>
</evidence>
<evidence type="ECO:0000256" key="1">
    <source>
        <dbReference type="ARBA" id="ARBA00000491"/>
    </source>
</evidence>
<evidence type="ECO:0000256" key="9">
    <source>
        <dbReference type="ARBA" id="ARBA00022723"/>
    </source>
</evidence>
<evidence type="ECO:0000256" key="13">
    <source>
        <dbReference type="ARBA" id="ARBA00023304"/>
    </source>
</evidence>
<comment type="subunit">
    <text evidence="5 15">Heterodimer of LeuC and LeuD.</text>
</comment>
<dbReference type="AlphaFoldDB" id="A0AAP2HQM3"/>
<comment type="pathway">
    <text evidence="3 15">Amino-acid biosynthesis; L-leucine biosynthesis; L-leucine from 3-methyl-2-oxobutanoate: step 2/4.</text>
</comment>
<dbReference type="InterPro" id="IPR033940">
    <property type="entry name" value="IPMI_Swivel"/>
</dbReference>
<evidence type="ECO:0000256" key="7">
    <source>
        <dbReference type="ARBA" id="ARBA00022485"/>
    </source>
</evidence>
<evidence type="ECO:0000256" key="2">
    <source>
        <dbReference type="ARBA" id="ARBA00002695"/>
    </source>
</evidence>
<feature type="domain" description="Aconitase A/isopropylmalate dehydratase small subunit swivel" evidence="17">
    <location>
        <begin position="477"/>
        <end position="606"/>
    </location>
</feature>
<gene>
    <name evidence="14 18" type="primary">leuC</name>
    <name evidence="15" type="synonym">leuD</name>
    <name evidence="18" type="ORF">KTE52_30925</name>
</gene>
<comment type="similarity">
    <text evidence="14">Belongs to the aconitase/IPM isomerase family. LeuC type 1 subfamily.</text>
</comment>
<dbReference type="FunFam" id="3.20.19.10:FF:000003">
    <property type="entry name" value="3-isopropylmalate dehydratase small subunit"/>
    <property type="match status" value="1"/>
</dbReference>
<dbReference type="Pfam" id="PF00330">
    <property type="entry name" value="Aconitase"/>
    <property type="match status" value="1"/>
</dbReference>
<organism evidence="18 19">
    <name type="scientific">Burkholderia multivorans</name>
    <dbReference type="NCBI Taxonomy" id="87883"/>
    <lineage>
        <taxon>Bacteria</taxon>
        <taxon>Pseudomonadati</taxon>
        <taxon>Pseudomonadota</taxon>
        <taxon>Betaproteobacteria</taxon>
        <taxon>Burkholderiales</taxon>
        <taxon>Burkholderiaceae</taxon>
        <taxon>Burkholderia</taxon>
        <taxon>Burkholderia cepacia complex</taxon>
    </lineage>
</organism>
<evidence type="ECO:0000256" key="8">
    <source>
        <dbReference type="ARBA" id="ARBA00022605"/>
    </source>
</evidence>
<evidence type="ECO:0000256" key="15">
    <source>
        <dbReference type="HAMAP-Rule" id="MF_01031"/>
    </source>
</evidence>
<dbReference type="InterPro" id="IPR000573">
    <property type="entry name" value="AconitaseA/IPMdHydase_ssu_swvl"/>
</dbReference>
<keyword evidence="9 14" id="KW-0479">Metal-binding</keyword>
<evidence type="ECO:0000256" key="5">
    <source>
        <dbReference type="ARBA" id="ARBA00011271"/>
    </source>
</evidence>
<dbReference type="InterPro" id="IPR018136">
    <property type="entry name" value="Aconitase_4Fe-4S_BS"/>
</dbReference>
<dbReference type="InterPro" id="IPR001030">
    <property type="entry name" value="Acoase/IPM_deHydtase_lsu_aba"/>
</dbReference>
<dbReference type="PANTHER" id="PTHR43822">
    <property type="entry name" value="HOMOACONITASE, MITOCHONDRIAL-RELATED"/>
    <property type="match status" value="1"/>
</dbReference>
<dbReference type="Proteomes" id="UP001196915">
    <property type="component" value="Unassembled WGS sequence"/>
</dbReference>
<keyword evidence="8 15" id="KW-0028">Amino-acid biosynthesis</keyword>
<comment type="cofactor">
    <cofactor evidence="14">
        <name>[4Fe-4S] cluster</name>
        <dbReference type="ChEBI" id="CHEBI:49883"/>
    </cofactor>
    <text evidence="14">Binds 1 [4Fe-4S] cluster per subunit.</text>
</comment>
<dbReference type="NCBIfam" id="NF002458">
    <property type="entry name" value="PRK01641.1"/>
    <property type="match status" value="1"/>
</dbReference>
<evidence type="ECO:0000256" key="10">
    <source>
        <dbReference type="ARBA" id="ARBA00023004"/>
    </source>
</evidence>
<dbReference type="HAMAP" id="MF_01026">
    <property type="entry name" value="LeuC_type1"/>
    <property type="match status" value="1"/>
</dbReference>
<proteinExistence type="inferred from homology"/>
<evidence type="ECO:0000256" key="6">
    <source>
        <dbReference type="ARBA" id="ARBA00022430"/>
    </source>
</evidence>
<feature type="binding site" evidence="14">
    <location>
        <position position="410"/>
    </location>
    <ligand>
        <name>[4Fe-4S] cluster</name>
        <dbReference type="ChEBI" id="CHEBI:49883"/>
    </ligand>
</feature>
<evidence type="ECO:0000256" key="14">
    <source>
        <dbReference type="HAMAP-Rule" id="MF_01026"/>
    </source>
</evidence>
<comment type="function">
    <text evidence="2 15">Catalyzes the isomerization between 2-isopropylmalate and 3-isopropylmalate, via the formation of 2-isopropylmaleate.</text>
</comment>
<dbReference type="PROSITE" id="PS01244">
    <property type="entry name" value="ACONITASE_2"/>
    <property type="match status" value="1"/>
</dbReference>
<dbReference type="InterPro" id="IPR033941">
    <property type="entry name" value="IPMI_cat"/>
</dbReference>
<evidence type="ECO:0000259" key="16">
    <source>
        <dbReference type="Pfam" id="PF00330"/>
    </source>
</evidence>
<protein>
    <recommendedName>
        <fullName evidence="14 15">Multifunctional fusion protein</fullName>
    </recommendedName>
    <domain>
        <recommendedName>
            <fullName evidence="15">3-isopropylmalate dehydratase small subunit</fullName>
            <ecNumber evidence="15">4.2.1.33</ecNumber>
        </recommendedName>
        <alternativeName>
            <fullName evidence="15">Alpha-IPM isomerase</fullName>
            <shortName evidence="15">IPMI</shortName>
        </alternativeName>
        <alternativeName>
            <fullName evidence="15">Isopropylmalate isomerase</fullName>
        </alternativeName>
    </domain>
    <domain>
        <recommendedName>
            <fullName evidence="14">3-isopropylmalate dehydratase large subunit</fullName>
        </recommendedName>
    </domain>
</protein>
<feature type="binding site" evidence="14">
    <location>
        <position position="413"/>
    </location>
    <ligand>
        <name>[4Fe-4S] cluster</name>
        <dbReference type="ChEBI" id="CHEBI:49883"/>
    </ligand>
</feature>
<evidence type="ECO:0000313" key="19">
    <source>
        <dbReference type="Proteomes" id="UP001196915"/>
    </source>
</evidence>